<protein>
    <submittedName>
        <fullName evidence="1">Uncharacterized protein</fullName>
    </submittedName>
</protein>
<organism evidence="1 2">
    <name type="scientific">Nonomuraea cypriaca</name>
    <dbReference type="NCBI Taxonomy" id="1187855"/>
    <lineage>
        <taxon>Bacteria</taxon>
        <taxon>Bacillati</taxon>
        <taxon>Actinomycetota</taxon>
        <taxon>Actinomycetes</taxon>
        <taxon>Streptosporangiales</taxon>
        <taxon>Streptosporangiaceae</taxon>
        <taxon>Nonomuraea</taxon>
    </lineage>
</organism>
<proteinExistence type="predicted"/>
<name>A0A931AC64_9ACTN</name>
<dbReference type="EMBL" id="JADOGI010000112">
    <property type="protein sequence ID" value="MBF8190141.1"/>
    <property type="molecule type" value="Genomic_DNA"/>
</dbReference>
<keyword evidence="2" id="KW-1185">Reference proteome</keyword>
<dbReference type="RefSeq" id="WP_195899064.1">
    <property type="nucleotide sequence ID" value="NZ_JADOGI010000112.1"/>
</dbReference>
<evidence type="ECO:0000313" key="2">
    <source>
        <dbReference type="Proteomes" id="UP000605361"/>
    </source>
</evidence>
<comment type="caution">
    <text evidence="1">The sequence shown here is derived from an EMBL/GenBank/DDBJ whole genome shotgun (WGS) entry which is preliminary data.</text>
</comment>
<reference evidence="1" key="1">
    <citation type="submission" date="2020-11" db="EMBL/GenBank/DDBJ databases">
        <title>Whole-genome analyses of Nonomuraea sp. K274.</title>
        <authorList>
            <person name="Veyisoglu A."/>
        </authorList>
    </citation>
    <scope>NUCLEOTIDE SEQUENCE</scope>
    <source>
        <strain evidence="1">K274</strain>
    </source>
</reference>
<dbReference type="Proteomes" id="UP000605361">
    <property type="component" value="Unassembled WGS sequence"/>
</dbReference>
<dbReference type="AlphaFoldDB" id="A0A931AC64"/>
<feature type="non-terminal residue" evidence="1">
    <location>
        <position position="261"/>
    </location>
</feature>
<evidence type="ECO:0000313" key="1">
    <source>
        <dbReference type="EMBL" id="MBF8190141.1"/>
    </source>
</evidence>
<sequence length="261" mass="28122">MLNSWRDSSPNDAWARLTAPAQSSISQANPAVTYWRELRVDPDLAGLAVDQAWATRIEIHTHDTSPGWTLPLTDVLPVRLAWHPERPLVAGLVVRDRRAHPWVADYATQTVTVFDQMRAATSHAWPPHAWVDDRLVILLPSPPAAKTPPAHGNPVALEATGPMYVKFLPTLPELAALIAARPAALDLVTGQAIGLTDPLVVRRLAAMDGELYLEYAEDGPASEGGLSWSSLVVSVDGSGSPRPVAEAPHEPALWEATPVPG</sequence>
<gene>
    <name evidence="1" type="ORF">ITP53_31335</name>
</gene>
<accession>A0A931AC64</accession>